<dbReference type="Gene3D" id="3.90.550.10">
    <property type="entry name" value="Spore Coat Polysaccharide Biosynthesis Protein SpsA, Chain A"/>
    <property type="match status" value="1"/>
</dbReference>
<dbReference type="PANTHER" id="PTHR10859:SF91">
    <property type="entry name" value="DOLICHYL-PHOSPHATE BETA-GLUCOSYLTRANSFERASE"/>
    <property type="match status" value="1"/>
</dbReference>
<dbReference type="AlphaFoldDB" id="A0A7W8DKX9"/>
<comment type="caution">
    <text evidence="2">The sequence shown here is derived from an EMBL/GenBank/DDBJ whole genome shotgun (WGS) entry which is preliminary data.</text>
</comment>
<dbReference type="RefSeq" id="WP_184340591.1">
    <property type="nucleotide sequence ID" value="NZ_JACHIG010000006.1"/>
</dbReference>
<proteinExistence type="predicted"/>
<dbReference type="InterPro" id="IPR029044">
    <property type="entry name" value="Nucleotide-diphossugar_trans"/>
</dbReference>
<dbReference type="PANTHER" id="PTHR10859">
    <property type="entry name" value="GLYCOSYL TRANSFERASE"/>
    <property type="match status" value="1"/>
</dbReference>
<dbReference type="GO" id="GO:0006487">
    <property type="term" value="P:protein N-linked glycosylation"/>
    <property type="evidence" value="ECO:0007669"/>
    <property type="project" value="TreeGrafter"/>
</dbReference>
<dbReference type="EMBL" id="JACHIG010000006">
    <property type="protein sequence ID" value="MBB5033617.1"/>
    <property type="molecule type" value="Genomic_DNA"/>
</dbReference>
<gene>
    <name evidence="2" type="ORF">HNQ65_003205</name>
</gene>
<dbReference type="InterPro" id="IPR001173">
    <property type="entry name" value="Glyco_trans_2-like"/>
</dbReference>
<accession>A0A7W8DKX9</accession>
<evidence type="ECO:0000313" key="2">
    <source>
        <dbReference type="EMBL" id="MBB5033617.1"/>
    </source>
</evidence>
<dbReference type="Proteomes" id="UP000590740">
    <property type="component" value="Unassembled WGS sequence"/>
</dbReference>
<dbReference type="GO" id="GO:0016740">
    <property type="term" value="F:transferase activity"/>
    <property type="evidence" value="ECO:0007669"/>
    <property type="project" value="UniProtKB-KW"/>
</dbReference>
<keyword evidence="3" id="KW-1185">Reference proteome</keyword>
<reference evidence="2 3" key="1">
    <citation type="submission" date="2020-08" db="EMBL/GenBank/DDBJ databases">
        <title>Genomic Encyclopedia of Type Strains, Phase IV (KMG-IV): sequencing the most valuable type-strain genomes for metagenomic binning, comparative biology and taxonomic classification.</title>
        <authorList>
            <person name="Goeker M."/>
        </authorList>
    </citation>
    <scope>NUCLEOTIDE SEQUENCE [LARGE SCALE GENOMIC DNA]</scope>
    <source>
        <strain evidence="2 3">DSM 12252</strain>
    </source>
</reference>
<evidence type="ECO:0000259" key="1">
    <source>
        <dbReference type="Pfam" id="PF00535"/>
    </source>
</evidence>
<feature type="domain" description="Glycosyltransferase 2-like" evidence="1">
    <location>
        <begin position="34"/>
        <end position="207"/>
    </location>
</feature>
<dbReference type="SUPFAM" id="SSF53448">
    <property type="entry name" value="Nucleotide-diphospho-sugar transferases"/>
    <property type="match status" value="1"/>
</dbReference>
<organism evidence="2 3">
    <name type="scientific">Prosthecobacter vanneervenii</name>
    <dbReference type="NCBI Taxonomy" id="48466"/>
    <lineage>
        <taxon>Bacteria</taxon>
        <taxon>Pseudomonadati</taxon>
        <taxon>Verrucomicrobiota</taxon>
        <taxon>Verrucomicrobiia</taxon>
        <taxon>Verrucomicrobiales</taxon>
        <taxon>Verrucomicrobiaceae</taxon>
        <taxon>Prosthecobacter</taxon>
    </lineage>
</organism>
<protein>
    <submittedName>
        <fullName evidence="2">Glycosyltransferase involved in cell wall biosynthesis</fullName>
    </submittedName>
</protein>
<evidence type="ECO:0000313" key="3">
    <source>
        <dbReference type="Proteomes" id="UP000590740"/>
    </source>
</evidence>
<keyword evidence="2" id="KW-0808">Transferase</keyword>
<name>A0A7W8DKX9_9BACT</name>
<sequence length="278" mass="30999">MRKIHGHGGFSFHLSMFLLNIYTSHCMPSATVHLVIPCYQESGRIGPFLAELCEVVHDLGGVTIQVVEDGSDAAEAARMREIIAPLCLVHEHLHPPLFLPQNLGKGGAVYAGWDQAPEVDWLAFVDADGSCSATEVAHLIRLAREQPRPETALFASRWDQTSPRVQRQWKRRLMGRIFGTLVATLLRIPIHDSQCGLKLIPRTAYQRISPTLHIHGFAFDVELLAALHDSGCEFEEVSIAWHETPGGHVHLIRDSFRMARDVLAIRKRRLRHAPAGGV</sequence>
<dbReference type="Pfam" id="PF00535">
    <property type="entry name" value="Glycos_transf_2"/>
    <property type="match status" value="1"/>
</dbReference>